<dbReference type="GO" id="GO:0005829">
    <property type="term" value="C:cytosol"/>
    <property type="evidence" value="ECO:0007669"/>
    <property type="project" value="TreeGrafter"/>
</dbReference>
<gene>
    <name evidence="2" type="ORF">M406DRAFT_28489</name>
</gene>
<dbReference type="OrthoDB" id="66510at2759"/>
<dbReference type="GO" id="GO:0043161">
    <property type="term" value="P:proteasome-mediated ubiquitin-dependent protein catabolic process"/>
    <property type="evidence" value="ECO:0007669"/>
    <property type="project" value="TreeGrafter"/>
</dbReference>
<dbReference type="EMBL" id="MU032345">
    <property type="protein sequence ID" value="KAF3769138.1"/>
    <property type="molecule type" value="Genomic_DNA"/>
</dbReference>
<keyword evidence="3" id="KW-1185">Reference proteome</keyword>
<reference evidence="2" key="1">
    <citation type="journal article" date="2020" name="Phytopathology">
        <title>Genome sequence of the chestnut blight fungus Cryphonectria parasitica EP155: A fundamental resource for an archetypical invasive plant pathogen.</title>
        <authorList>
            <person name="Crouch J.A."/>
            <person name="Dawe A."/>
            <person name="Aerts A."/>
            <person name="Barry K."/>
            <person name="Churchill A.C.L."/>
            <person name="Grimwood J."/>
            <person name="Hillman B."/>
            <person name="Milgroom M.G."/>
            <person name="Pangilinan J."/>
            <person name="Smith M."/>
            <person name="Salamov A."/>
            <person name="Schmutz J."/>
            <person name="Yadav J."/>
            <person name="Grigoriev I.V."/>
            <person name="Nuss D."/>
        </authorList>
    </citation>
    <scope>NUCLEOTIDE SEQUENCE</scope>
    <source>
        <strain evidence="2">EP155</strain>
    </source>
</reference>
<dbReference type="GO" id="GO:0030332">
    <property type="term" value="F:cyclin binding"/>
    <property type="evidence" value="ECO:0007669"/>
    <property type="project" value="TreeGrafter"/>
</dbReference>
<dbReference type="PANTHER" id="PTHR31531:SF2">
    <property type="entry name" value="E3 UBIQUITIN-PROTEIN LIGASE E3D"/>
    <property type="match status" value="1"/>
</dbReference>
<sequence length="206" mass="22851">SLYAEFLPKLGRMSVVIHLPTPSTHCTKVLVSADASRLLVYHERVTTELVLPVKSRLAGEHLPQVIPPGLDKMSWRLVPRQDELTGSAVENIVPWSAANLHPNVDVVCRECAALIVSKGDLRQWKDLPSENWAEMMEFWHCHKPTTHAHGETDGASGQDGQDEKKASESALASRGYGANSAIVAQEGVGFVDLMRMWFYEDHCRAL</sequence>
<dbReference type="GO" id="GO:0000209">
    <property type="term" value="P:protein polyubiquitination"/>
    <property type="evidence" value="ECO:0007669"/>
    <property type="project" value="TreeGrafter"/>
</dbReference>
<dbReference type="PANTHER" id="PTHR31531">
    <property type="entry name" value="E3 UBIQUITIN-PROTEIN LIGASE E3D FAMILY MEMBER"/>
    <property type="match status" value="1"/>
</dbReference>
<dbReference type="GO" id="GO:0005634">
    <property type="term" value="C:nucleus"/>
    <property type="evidence" value="ECO:0007669"/>
    <property type="project" value="TreeGrafter"/>
</dbReference>
<feature type="non-terminal residue" evidence="2">
    <location>
        <position position="1"/>
    </location>
</feature>
<dbReference type="InterPro" id="IPR019193">
    <property type="entry name" value="UBQ-conj_enz_E2-bd_prot"/>
</dbReference>
<evidence type="ECO:0000256" key="1">
    <source>
        <dbReference type="SAM" id="MobiDB-lite"/>
    </source>
</evidence>
<dbReference type="GO" id="GO:0000151">
    <property type="term" value="C:ubiquitin ligase complex"/>
    <property type="evidence" value="ECO:0007669"/>
    <property type="project" value="TreeGrafter"/>
</dbReference>
<proteinExistence type="predicted"/>
<protein>
    <recommendedName>
        <fullName evidence="4">Ubiquitin-conjugating enzyme E2C-binding protein</fullName>
    </recommendedName>
</protein>
<dbReference type="Proteomes" id="UP000803844">
    <property type="component" value="Unassembled WGS sequence"/>
</dbReference>
<name>A0A9P4Y985_CRYP1</name>
<evidence type="ECO:0008006" key="4">
    <source>
        <dbReference type="Google" id="ProtNLM"/>
    </source>
</evidence>
<dbReference type="GO" id="GO:0061630">
    <property type="term" value="F:ubiquitin protein ligase activity"/>
    <property type="evidence" value="ECO:0007669"/>
    <property type="project" value="TreeGrafter"/>
</dbReference>
<dbReference type="GO" id="GO:0051865">
    <property type="term" value="P:protein autoubiquitination"/>
    <property type="evidence" value="ECO:0007669"/>
    <property type="project" value="TreeGrafter"/>
</dbReference>
<feature type="non-terminal residue" evidence="2">
    <location>
        <position position="206"/>
    </location>
</feature>
<dbReference type="GO" id="GO:0031624">
    <property type="term" value="F:ubiquitin conjugating enzyme binding"/>
    <property type="evidence" value="ECO:0007669"/>
    <property type="project" value="TreeGrafter"/>
</dbReference>
<accession>A0A9P4Y985</accession>
<dbReference type="AlphaFoldDB" id="A0A9P4Y985"/>
<dbReference type="GeneID" id="63835721"/>
<evidence type="ECO:0000313" key="3">
    <source>
        <dbReference type="Proteomes" id="UP000803844"/>
    </source>
</evidence>
<organism evidence="2 3">
    <name type="scientific">Cryphonectria parasitica (strain ATCC 38755 / EP155)</name>
    <dbReference type="NCBI Taxonomy" id="660469"/>
    <lineage>
        <taxon>Eukaryota</taxon>
        <taxon>Fungi</taxon>
        <taxon>Dikarya</taxon>
        <taxon>Ascomycota</taxon>
        <taxon>Pezizomycotina</taxon>
        <taxon>Sordariomycetes</taxon>
        <taxon>Sordariomycetidae</taxon>
        <taxon>Diaporthales</taxon>
        <taxon>Cryphonectriaceae</taxon>
        <taxon>Cryphonectria-Endothia species complex</taxon>
        <taxon>Cryphonectria</taxon>
    </lineage>
</organism>
<feature type="region of interest" description="Disordered" evidence="1">
    <location>
        <begin position="144"/>
        <end position="170"/>
    </location>
</feature>
<dbReference type="Pfam" id="PF09814">
    <property type="entry name" value="HECT_2"/>
    <property type="match status" value="1"/>
</dbReference>
<comment type="caution">
    <text evidence="2">The sequence shown here is derived from an EMBL/GenBank/DDBJ whole genome shotgun (WGS) entry which is preliminary data.</text>
</comment>
<evidence type="ECO:0000313" key="2">
    <source>
        <dbReference type="EMBL" id="KAF3769138.1"/>
    </source>
</evidence>
<dbReference type="RefSeq" id="XP_040780099.1">
    <property type="nucleotide sequence ID" value="XM_040918592.1"/>
</dbReference>
<dbReference type="GO" id="GO:0006513">
    <property type="term" value="P:protein monoubiquitination"/>
    <property type="evidence" value="ECO:0007669"/>
    <property type="project" value="TreeGrafter"/>
</dbReference>